<keyword evidence="3" id="KW-1185">Reference proteome</keyword>
<dbReference type="EMBL" id="MU864352">
    <property type="protein sequence ID" value="KAK4192908.1"/>
    <property type="molecule type" value="Genomic_DNA"/>
</dbReference>
<keyword evidence="1" id="KW-0812">Transmembrane</keyword>
<evidence type="ECO:0000313" key="2">
    <source>
        <dbReference type="EMBL" id="KAK4192908.1"/>
    </source>
</evidence>
<evidence type="ECO:0000313" key="3">
    <source>
        <dbReference type="Proteomes" id="UP001302126"/>
    </source>
</evidence>
<dbReference type="AlphaFoldDB" id="A0AAN7AMU5"/>
<proteinExistence type="predicted"/>
<dbReference type="Proteomes" id="UP001302126">
    <property type="component" value="Unassembled WGS sequence"/>
</dbReference>
<protein>
    <submittedName>
        <fullName evidence="2">Uncharacterized protein</fullName>
    </submittedName>
</protein>
<accession>A0AAN7AMU5</accession>
<keyword evidence="1" id="KW-0472">Membrane</keyword>
<name>A0AAN7AMU5_9PEZI</name>
<reference evidence="2" key="1">
    <citation type="journal article" date="2023" name="Mol. Phylogenet. Evol.">
        <title>Genome-scale phylogeny and comparative genomics of the fungal order Sordariales.</title>
        <authorList>
            <person name="Hensen N."/>
            <person name="Bonometti L."/>
            <person name="Westerberg I."/>
            <person name="Brannstrom I.O."/>
            <person name="Guillou S."/>
            <person name="Cros-Aarteil S."/>
            <person name="Calhoun S."/>
            <person name="Haridas S."/>
            <person name="Kuo A."/>
            <person name="Mondo S."/>
            <person name="Pangilinan J."/>
            <person name="Riley R."/>
            <person name="LaButti K."/>
            <person name="Andreopoulos B."/>
            <person name="Lipzen A."/>
            <person name="Chen C."/>
            <person name="Yan M."/>
            <person name="Daum C."/>
            <person name="Ng V."/>
            <person name="Clum A."/>
            <person name="Steindorff A."/>
            <person name="Ohm R.A."/>
            <person name="Martin F."/>
            <person name="Silar P."/>
            <person name="Natvig D.O."/>
            <person name="Lalanne C."/>
            <person name="Gautier V."/>
            <person name="Ament-Velasquez S.L."/>
            <person name="Kruys A."/>
            <person name="Hutchinson M.I."/>
            <person name="Powell A.J."/>
            <person name="Barry K."/>
            <person name="Miller A.N."/>
            <person name="Grigoriev I.V."/>
            <person name="Debuchy R."/>
            <person name="Gladieux P."/>
            <person name="Hiltunen Thoren M."/>
            <person name="Johannesson H."/>
        </authorList>
    </citation>
    <scope>NUCLEOTIDE SEQUENCE</scope>
    <source>
        <strain evidence="2">PSN309</strain>
    </source>
</reference>
<feature type="transmembrane region" description="Helical" evidence="1">
    <location>
        <begin position="65"/>
        <end position="90"/>
    </location>
</feature>
<evidence type="ECO:0000256" key="1">
    <source>
        <dbReference type="SAM" id="Phobius"/>
    </source>
</evidence>
<keyword evidence="1" id="KW-1133">Transmembrane helix</keyword>
<organism evidence="2 3">
    <name type="scientific">Podospora australis</name>
    <dbReference type="NCBI Taxonomy" id="1536484"/>
    <lineage>
        <taxon>Eukaryota</taxon>
        <taxon>Fungi</taxon>
        <taxon>Dikarya</taxon>
        <taxon>Ascomycota</taxon>
        <taxon>Pezizomycotina</taxon>
        <taxon>Sordariomycetes</taxon>
        <taxon>Sordariomycetidae</taxon>
        <taxon>Sordariales</taxon>
        <taxon>Podosporaceae</taxon>
        <taxon>Podospora</taxon>
    </lineage>
</organism>
<feature type="transmembrane region" description="Helical" evidence="1">
    <location>
        <begin position="25"/>
        <end position="45"/>
    </location>
</feature>
<reference evidence="2" key="2">
    <citation type="submission" date="2023-05" db="EMBL/GenBank/DDBJ databases">
        <authorList>
            <consortium name="Lawrence Berkeley National Laboratory"/>
            <person name="Steindorff A."/>
            <person name="Hensen N."/>
            <person name="Bonometti L."/>
            <person name="Westerberg I."/>
            <person name="Brannstrom I.O."/>
            <person name="Guillou S."/>
            <person name="Cros-Aarteil S."/>
            <person name="Calhoun S."/>
            <person name="Haridas S."/>
            <person name="Kuo A."/>
            <person name="Mondo S."/>
            <person name="Pangilinan J."/>
            <person name="Riley R."/>
            <person name="Labutti K."/>
            <person name="Andreopoulos B."/>
            <person name="Lipzen A."/>
            <person name="Chen C."/>
            <person name="Yanf M."/>
            <person name="Daum C."/>
            <person name="Ng V."/>
            <person name="Clum A."/>
            <person name="Ohm R."/>
            <person name="Martin F."/>
            <person name="Silar P."/>
            <person name="Natvig D."/>
            <person name="Lalanne C."/>
            <person name="Gautier V."/>
            <person name="Ament-Velasquez S.L."/>
            <person name="Kruys A."/>
            <person name="Hutchinson M.I."/>
            <person name="Powell A.J."/>
            <person name="Barry K."/>
            <person name="Miller A.N."/>
            <person name="Grigoriev I.V."/>
            <person name="Debuchy R."/>
            <person name="Gladieux P."/>
            <person name="Thoren M.H."/>
            <person name="Johannesson H."/>
        </authorList>
    </citation>
    <scope>NUCLEOTIDE SEQUENCE</scope>
    <source>
        <strain evidence="2">PSN309</strain>
    </source>
</reference>
<comment type="caution">
    <text evidence="2">The sequence shown here is derived from an EMBL/GenBank/DDBJ whole genome shotgun (WGS) entry which is preliminary data.</text>
</comment>
<gene>
    <name evidence="2" type="ORF">QBC35DRAFT_482097</name>
</gene>
<sequence>MSSGPQRIHDNRIWKFSIRRHQERYFSRSIVQGLIFVGSGSGLMVQYSRTAYRNGQLALQELESFIRYVVCGGPVLPPVASTPFLLVFAVSDFG</sequence>